<dbReference type="Proteomes" id="UP001229346">
    <property type="component" value="Unassembled WGS sequence"/>
</dbReference>
<reference evidence="2 3" key="1">
    <citation type="submission" date="2023-07" db="EMBL/GenBank/DDBJ databases">
        <title>Sorghum-associated microbial communities from plants grown in Nebraska, USA.</title>
        <authorList>
            <person name="Schachtman D."/>
        </authorList>
    </citation>
    <scope>NUCLEOTIDE SEQUENCE [LARGE SCALE GENOMIC DNA]</scope>
    <source>
        <strain evidence="2 3">CC482</strain>
    </source>
</reference>
<evidence type="ECO:0000313" key="2">
    <source>
        <dbReference type="EMBL" id="MDQ0113848.1"/>
    </source>
</evidence>
<name>A0ABT9U2J9_PAEHA</name>
<gene>
    <name evidence="2" type="ORF">J2T15_003291</name>
</gene>
<proteinExistence type="predicted"/>
<organism evidence="2 3">
    <name type="scientific">Paenibacillus harenae</name>
    <dbReference type="NCBI Taxonomy" id="306543"/>
    <lineage>
        <taxon>Bacteria</taxon>
        <taxon>Bacillati</taxon>
        <taxon>Bacillota</taxon>
        <taxon>Bacilli</taxon>
        <taxon>Bacillales</taxon>
        <taxon>Paenibacillaceae</taxon>
        <taxon>Paenibacillus</taxon>
    </lineage>
</organism>
<dbReference type="EMBL" id="JAUSSU010000006">
    <property type="protein sequence ID" value="MDQ0113848.1"/>
    <property type="molecule type" value="Genomic_DNA"/>
</dbReference>
<sequence>MKQSEMKHPRIDQSSTTKKNAPAPLSPSILTLQRQIGNQAVLQLMGGAKKRVLEEDEYEDEEGTDEVEVKEHITKKVRNLDGAPVTKEQPKPTTMDVEDESEEESEDEATPVLKGKRPGFTTASKRAAFASTSRDPKYGVTIGNYRKPKLKEINGAMPHRMSYNDIRNNAQKLVEGKETAADFNRWTDRFITAGKEKIEKRKQEQAGNDSAGKLKQLIADMEESQRDFISARDKLAANPTDNSVFKAFIKQANSFHANVPDVGPHLGVNNPVQENAHMHVETVEEPQNKSMETEEEGEEKADKTPAPPKLTRRLSIMSSQVRRMSIGRISAYPYDAKGNLITTDGSTVSLDELPEEDRDAIKQHPKKTVKGYDPDFTFGKEE</sequence>
<feature type="compositionally biased region" description="Basic and acidic residues" evidence="1">
    <location>
        <begin position="370"/>
        <end position="382"/>
    </location>
</feature>
<accession>A0ABT9U2J9</accession>
<evidence type="ECO:0000313" key="3">
    <source>
        <dbReference type="Proteomes" id="UP001229346"/>
    </source>
</evidence>
<feature type="region of interest" description="Disordered" evidence="1">
    <location>
        <begin position="74"/>
        <end position="143"/>
    </location>
</feature>
<comment type="caution">
    <text evidence="2">The sequence shown here is derived from an EMBL/GenBank/DDBJ whole genome shotgun (WGS) entry which is preliminary data.</text>
</comment>
<evidence type="ECO:0000256" key="1">
    <source>
        <dbReference type="SAM" id="MobiDB-lite"/>
    </source>
</evidence>
<feature type="region of interest" description="Disordered" evidence="1">
    <location>
        <begin position="358"/>
        <end position="382"/>
    </location>
</feature>
<keyword evidence="3" id="KW-1185">Reference proteome</keyword>
<feature type="compositionally biased region" description="Basic and acidic residues" evidence="1">
    <location>
        <begin position="1"/>
        <end position="11"/>
    </location>
</feature>
<feature type="region of interest" description="Disordered" evidence="1">
    <location>
        <begin position="283"/>
        <end position="317"/>
    </location>
</feature>
<feature type="region of interest" description="Disordered" evidence="1">
    <location>
        <begin position="1"/>
        <end position="28"/>
    </location>
</feature>
<feature type="compositionally biased region" description="Acidic residues" evidence="1">
    <location>
        <begin position="96"/>
        <end position="109"/>
    </location>
</feature>
<protein>
    <recommendedName>
        <fullName evidence="4">DNA-binding protein</fullName>
    </recommendedName>
</protein>
<evidence type="ECO:0008006" key="4">
    <source>
        <dbReference type="Google" id="ProtNLM"/>
    </source>
</evidence>